<dbReference type="AlphaFoldDB" id="A0A917U390"/>
<accession>A0A917U390</accession>
<feature type="region of interest" description="Disordered" evidence="1">
    <location>
        <begin position="261"/>
        <end position="288"/>
    </location>
</feature>
<keyword evidence="2" id="KW-0812">Transmembrane</keyword>
<dbReference type="RefSeq" id="WP_190253817.1">
    <property type="nucleotide sequence ID" value="NZ_BMPI01000036.1"/>
</dbReference>
<evidence type="ECO:0000256" key="2">
    <source>
        <dbReference type="SAM" id="Phobius"/>
    </source>
</evidence>
<gene>
    <name evidence="3" type="ORF">GCM10007977_065110</name>
</gene>
<evidence type="ECO:0000313" key="3">
    <source>
        <dbReference type="EMBL" id="GGM54457.1"/>
    </source>
</evidence>
<organism evidence="3 4">
    <name type="scientific">Dactylosporangium sucinum</name>
    <dbReference type="NCBI Taxonomy" id="1424081"/>
    <lineage>
        <taxon>Bacteria</taxon>
        <taxon>Bacillati</taxon>
        <taxon>Actinomycetota</taxon>
        <taxon>Actinomycetes</taxon>
        <taxon>Micromonosporales</taxon>
        <taxon>Micromonosporaceae</taxon>
        <taxon>Dactylosporangium</taxon>
    </lineage>
</organism>
<keyword evidence="2" id="KW-0472">Membrane</keyword>
<keyword evidence="4" id="KW-1185">Reference proteome</keyword>
<evidence type="ECO:0000256" key="1">
    <source>
        <dbReference type="SAM" id="MobiDB-lite"/>
    </source>
</evidence>
<evidence type="ECO:0008006" key="5">
    <source>
        <dbReference type="Google" id="ProtNLM"/>
    </source>
</evidence>
<protein>
    <recommendedName>
        <fullName evidence="5">CU044_5270 family protein</fullName>
    </recommendedName>
</protein>
<comment type="caution">
    <text evidence="3">The sequence shown here is derived from an EMBL/GenBank/DDBJ whole genome shotgun (WGS) entry which is preliminary data.</text>
</comment>
<reference evidence="3" key="2">
    <citation type="submission" date="2020-09" db="EMBL/GenBank/DDBJ databases">
        <authorList>
            <person name="Sun Q."/>
            <person name="Ohkuma M."/>
        </authorList>
    </citation>
    <scope>NUCLEOTIDE SEQUENCE</scope>
    <source>
        <strain evidence="3">JCM 19831</strain>
    </source>
</reference>
<dbReference type="EMBL" id="BMPI01000036">
    <property type="protein sequence ID" value="GGM54457.1"/>
    <property type="molecule type" value="Genomic_DNA"/>
</dbReference>
<dbReference type="Proteomes" id="UP000642070">
    <property type="component" value="Unassembled WGS sequence"/>
</dbReference>
<name>A0A917U390_9ACTN</name>
<feature type="region of interest" description="Disordered" evidence="1">
    <location>
        <begin position="1"/>
        <end position="23"/>
    </location>
</feature>
<evidence type="ECO:0000313" key="4">
    <source>
        <dbReference type="Proteomes" id="UP000642070"/>
    </source>
</evidence>
<keyword evidence="2" id="KW-1133">Transmembrane helix</keyword>
<feature type="transmembrane region" description="Helical" evidence="2">
    <location>
        <begin position="51"/>
        <end position="72"/>
    </location>
</feature>
<feature type="region of interest" description="Disordered" evidence="1">
    <location>
        <begin position="184"/>
        <end position="216"/>
    </location>
</feature>
<proteinExistence type="predicted"/>
<reference evidence="3" key="1">
    <citation type="journal article" date="2014" name="Int. J. Syst. Evol. Microbiol.">
        <title>Complete genome sequence of Corynebacterium casei LMG S-19264T (=DSM 44701T), isolated from a smear-ripened cheese.</title>
        <authorList>
            <consortium name="US DOE Joint Genome Institute (JGI-PGF)"/>
            <person name="Walter F."/>
            <person name="Albersmeier A."/>
            <person name="Kalinowski J."/>
            <person name="Ruckert C."/>
        </authorList>
    </citation>
    <scope>NUCLEOTIDE SEQUENCE</scope>
    <source>
        <strain evidence="3">JCM 19831</strain>
    </source>
</reference>
<feature type="compositionally biased region" description="Basic and acidic residues" evidence="1">
    <location>
        <begin position="1"/>
        <end position="12"/>
    </location>
</feature>
<sequence length="322" mass="33385">MSDAMELLRRADPAAGVPVGPGDADEVLRRAAHDVTTYEAEPPRPARRRGVLLAAAGVTALLVAGGVGASTLSGSGGAPVVPQAPSPSPGGHCLTDLAGRLQPAPYDGGSGRYEYLRLDMGSGLAVDEGKGSLARANWRADVRQWLADDGSGQLDTTRGPVSYADRASEEYFAARPEMLVREPRTTFGPGEYSRRPVPADPAAMAEQLSEPRENGPSQALVNVADLSRQWLLGAAQRAAVLRFLAGVDGVACAGEETTPEGRTGIRVTAPRGEGPHPSPGDQGGEALLFDTGTGELLAGGGSGTGVPWEMRVLERGYRDTIG</sequence>